<organism evidence="6 7">
    <name type="scientific">Paramecium primaurelia</name>
    <dbReference type="NCBI Taxonomy" id="5886"/>
    <lineage>
        <taxon>Eukaryota</taxon>
        <taxon>Sar</taxon>
        <taxon>Alveolata</taxon>
        <taxon>Ciliophora</taxon>
        <taxon>Intramacronucleata</taxon>
        <taxon>Oligohymenophorea</taxon>
        <taxon>Peniculida</taxon>
        <taxon>Parameciidae</taxon>
        <taxon>Paramecium</taxon>
    </lineage>
</organism>
<keyword evidence="3" id="KW-0539">Nucleus</keyword>
<dbReference type="Pfam" id="PF18595">
    <property type="entry name" value="Nuf2_DHR10-like"/>
    <property type="match status" value="1"/>
</dbReference>
<evidence type="ECO:0000256" key="1">
    <source>
        <dbReference type="ARBA" id="ARBA00004123"/>
    </source>
</evidence>
<feature type="coiled-coil region" evidence="4">
    <location>
        <begin position="100"/>
        <end position="127"/>
    </location>
</feature>
<dbReference type="AlphaFoldDB" id="A0A8S1NP27"/>
<keyword evidence="7" id="KW-1185">Reference proteome</keyword>
<comment type="subcellular location">
    <subcellularLocation>
        <location evidence="1">Nucleus</location>
    </subcellularLocation>
</comment>
<dbReference type="OMA" id="PNLNQAH"/>
<keyword evidence="2 4" id="KW-0175">Coiled coil</keyword>
<evidence type="ECO:0000256" key="2">
    <source>
        <dbReference type="ARBA" id="ARBA00023054"/>
    </source>
</evidence>
<proteinExistence type="predicted"/>
<dbReference type="EMBL" id="CAJJDM010000098">
    <property type="protein sequence ID" value="CAD8094228.1"/>
    <property type="molecule type" value="Genomic_DNA"/>
</dbReference>
<protein>
    <recommendedName>
        <fullName evidence="5">Nuf2 DHR10-like domain-containing protein</fullName>
    </recommendedName>
</protein>
<evidence type="ECO:0000256" key="3">
    <source>
        <dbReference type="ARBA" id="ARBA00023242"/>
    </source>
</evidence>
<evidence type="ECO:0000313" key="7">
    <source>
        <dbReference type="Proteomes" id="UP000688137"/>
    </source>
</evidence>
<evidence type="ECO:0000259" key="5">
    <source>
        <dbReference type="Pfam" id="PF18595"/>
    </source>
</evidence>
<evidence type="ECO:0000313" key="6">
    <source>
        <dbReference type="EMBL" id="CAD8094228.1"/>
    </source>
</evidence>
<dbReference type="GO" id="GO:0005634">
    <property type="term" value="C:nucleus"/>
    <property type="evidence" value="ECO:0007669"/>
    <property type="project" value="UniProtKB-SubCell"/>
</dbReference>
<comment type="caution">
    <text evidence="6">The sequence shown here is derived from an EMBL/GenBank/DDBJ whole genome shotgun (WGS) entry which is preliminary data.</text>
</comment>
<dbReference type="InterPro" id="IPR041112">
    <property type="entry name" value="Nuf2_DHR10-like"/>
</dbReference>
<name>A0A8S1NP27_PARPR</name>
<feature type="domain" description="Nuf2 DHR10-like" evidence="5">
    <location>
        <begin position="173"/>
        <end position="262"/>
    </location>
</feature>
<sequence length="312" mass="37367">MLVQQYRQLPPPSRELPSNLNQAHFDQKMRFQQQHIQARVIEERPNFQEMQGGQPPMKPWLGEDVYMVAFLLTVENDRLREENGRIGEYVNQNELRFKGVDLIEGELIQLRNKIGDYEKKIAQLQYESEQWRVKYVNREKESEDQRYQKELQRRISIDREIRELTARFISDRNQLEKENRQLRTELDSLKLSKSSVEDIMRQADIVQKENQRLKLELDNLRKGFDELEYVLKTAADLEAENTQLKQQIENLQVQFQHQQQQQIQPIQRVVVNSTNLQNSNHLESENKRLRDENDRLKLMLNLGQATRPQPFM</sequence>
<feature type="coiled-coil region" evidence="4">
    <location>
        <begin position="165"/>
        <end position="299"/>
    </location>
</feature>
<evidence type="ECO:0000256" key="4">
    <source>
        <dbReference type="SAM" id="Coils"/>
    </source>
</evidence>
<accession>A0A8S1NP27</accession>
<reference evidence="6" key="1">
    <citation type="submission" date="2021-01" db="EMBL/GenBank/DDBJ databases">
        <authorList>
            <consortium name="Genoscope - CEA"/>
            <person name="William W."/>
        </authorList>
    </citation>
    <scope>NUCLEOTIDE SEQUENCE</scope>
</reference>
<gene>
    <name evidence="6" type="ORF">PPRIM_AZ9-3.1.T0950064</name>
</gene>
<dbReference type="Proteomes" id="UP000688137">
    <property type="component" value="Unassembled WGS sequence"/>
</dbReference>